<dbReference type="WBParaSite" id="nRc.2.0.1.t22500-RA">
    <property type="protein sequence ID" value="nRc.2.0.1.t22500-RA"/>
    <property type="gene ID" value="nRc.2.0.1.g22500"/>
</dbReference>
<keyword evidence="1" id="KW-1185">Reference proteome</keyword>
<reference evidence="2" key="1">
    <citation type="submission" date="2022-11" db="UniProtKB">
        <authorList>
            <consortium name="WormBaseParasite"/>
        </authorList>
    </citation>
    <scope>IDENTIFICATION</scope>
</reference>
<accession>A0A915J9R1</accession>
<evidence type="ECO:0000313" key="2">
    <source>
        <dbReference type="WBParaSite" id="nRc.2.0.1.t22500-RA"/>
    </source>
</evidence>
<proteinExistence type="predicted"/>
<organism evidence="1 2">
    <name type="scientific">Romanomermis culicivorax</name>
    <name type="common">Nematode worm</name>
    <dbReference type="NCBI Taxonomy" id="13658"/>
    <lineage>
        <taxon>Eukaryota</taxon>
        <taxon>Metazoa</taxon>
        <taxon>Ecdysozoa</taxon>
        <taxon>Nematoda</taxon>
        <taxon>Enoplea</taxon>
        <taxon>Dorylaimia</taxon>
        <taxon>Mermithida</taxon>
        <taxon>Mermithoidea</taxon>
        <taxon>Mermithidae</taxon>
        <taxon>Romanomermis</taxon>
    </lineage>
</organism>
<sequence length="132" mass="15257">MQSMNFEFIDVSEAQISPRAREENIKEPILLKSTQKLRFQRFKKNFHETSHKIRTKNKSTRSANETVADYYECQNCDKLGERGDNIFGESVTAGNRDIRGQRMFGEQRHNFHLLFSLLSQAVPSQAMMAVVA</sequence>
<name>A0A915J9R1_ROMCU</name>
<dbReference type="AlphaFoldDB" id="A0A915J9R1"/>
<protein>
    <submittedName>
        <fullName evidence="2">Uncharacterized protein</fullName>
    </submittedName>
</protein>
<evidence type="ECO:0000313" key="1">
    <source>
        <dbReference type="Proteomes" id="UP000887565"/>
    </source>
</evidence>
<dbReference type="Proteomes" id="UP000887565">
    <property type="component" value="Unplaced"/>
</dbReference>